<feature type="region of interest" description="Disordered" evidence="5">
    <location>
        <begin position="1"/>
        <end position="26"/>
    </location>
</feature>
<dbReference type="STRING" id="3076.A0A2P6TEM0"/>
<evidence type="ECO:0000313" key="8">
    <source>
        <dbReference type="Proteomes" id="UP000239899"/>
    </source>
</evidence>
<dbReference type="EMBL" id="LHPG02000020">
    <property type="protein sequence ID" value="PRW21072.1"/>
    <property type="molecule type" value="Genomic_DNA"/>
</dbReference>
<dbReference type="Gene3D" id="3.20.20.190">
    <property type="entry name" value="Phosphatidylinositol (PI) phosphodiesterase"/>
    <property type="match status" value="2"/>
</dbReference>
<accession>A0A2P6TEM0</accession>
<sequence>MAAGSEPEPAGEAANGEPPPPPAAKQQRTFRLEVITASEVTRLAVCGNFQALSWDLGAAYDLKYTEASGNQEGSTVWRSDELTATKLPLRFKFVGNGHRSSPNTRPLIWDSVSRVYDAIPESGLIRCDFEPTPDNSDTGWVTGAGVGAYQLRVGQPPGSTQPLVALEAHLGHTQEEVDVVLVEAKPNDPAVPDGKVLARVGDPSCPTCCTYLLNSQSIESLAFRVDVLSRRDGSLLARCFVEPQTLQALEGTIRAALVTPDLRHAGAFHATFLVVSHLPHPANNLGNLQRTRWVPGGNTLDIGHRGSGASKVQGHNVRENTLLSFQKAALNHSEFIEFDVHVTADGECVVFHDFLVPLRLGTEVVRLPISALTADQLKSPDFTQWMLSPNEDATNKDALDEEKQRRRHALRRNLSSAEDMFRSIFKPQFQGAAACQPPLPPPPGSSSSSESGSTGGGAAASDPGVAAARWFLTDRIATLREAFRRTPKWLGFNIELKYPTTIEVAAMRAVWWSRNHFVDAVLKVVLEEGAGRKVAFSTFSSSHATILTVVLEEGAGRKVIFSTFDPDCAALLSLKQPRFPVFFLTCGGTKLFQDPRMNSLDAALQFALASQLQGVVAEASSVLGRLHETVETFHRQGLFLYTWGDANNDYGHYMAQREAGIDAIIMDDVEKLAKARKKQASLFATKPLRSPASAQDIERLASGLPSLALDRLSSGLGSMHMVAISPIGSPDNPDLATLASGSLSPHAAAALASLASGSLAPHAATLAPGAAGATATVSLVPLLTVVGDAAGLDGLSK</sequence>
<evidence type="ECO:0000256" key="2">
    <source>
        <dbReference type="ARBA" id="ARBA00022798"/>
    </source>
</evidence>
<feature type="region of interest" description="Disordered" evidence="5">
    <location>
        <begin position="385"/>
        <end position="408"/>
    </location>
</feature>
<dbReference type="PANTHER" id="PTHR22958:SF1">
    <property type="entry name" value="GLYCEROPHOSPHOCHOLINE PHOSPHODIESTERASE GPCPD1"/>
    <property type="match status" value="1"/>
</dbReference>
<gene>
    <name evidence="7" type="ORF">C2E21_8429</name>
</gene>
<dbReference type="OrthoDB" id="1058301at2759"/>
<keyword evidence="2" id="KW-0319">Glycerol metabolism</keyword>
<dbReference type="Proteomes" id="UP000239899">
    <property type="component" value="Unassembled WGS sequence"/>
</dbReference>
<feature type="compositionally biased region" description="Low complexity" evidence="5">
    <location>
        <begin position="1"/>
        <end position="16"/>
    </location>
</feature>
<feature type="compositionally biased region" description="Basic and acidic residues" evidence="5">
    <location>
        <begin position="393"/>
        <end position="404"/>
    </location>
</feature>
<dbReference type="GO" id="GO:0008889">
    <property type="term" value="F:glycerophosphodiester phosphodiesterase activity"/>
    <property type="evidence" value="ECO:0007669"/>
    <property type="project" value="UniProtKB-EC"/>
</dbReference>
<keyword evidence="3" id="KW-0378">Hydrolase</keyword>
<dbReference type="GO" id="GO:0006071">
    <property type="term" value="P:glycerol metabolic process"/>
    <property type="evidence" value="ECO:0007669"/>
    <property type="project" value="UniProtKB-KW"/>
</dbReference>
<evidence type="ECO:0000259" key="6">
    <source>
        <dbReference type="PROSITE" id="PS51704"/>
    </source>
</evidence>
<dbReference type="CDD" id="cd08572">
    <property type="entry name" value="GDPD_GDE5_like"/>
    <property type="match status" value="1"/>
</dbReference>
<dbReference type="InterPro" id="IPR051578">
    <property type="entry name" value="GDPD"/>
</dbReference>
<dbReference type="EC" id="3.1.4.46" evidence="1"/>
<comment type="caution">
    <text evidence="7">The sequence shown here is derived from an EMBL/GenBank/DDBJ whole genome shotgun (WGS) entry which is preliminary data.</text>
</comment>
<dbReference type="InterPro" id="IPR030395">
    <property type="entry name" value="GP_PDE_dom"/>
</dbReference>
<evidence type="ECO:0000256" key="3">
    <source>
        <dbReference type="ARBA" id="ARBA00022801"/>
    </source>
</evidence>
<evidence type="ECO:0000256" key="4">
    <source>
        <dbReference type="ARBA" id="ARBA00047512"/>
    </source>
</evidence>
<dbReference type="PANTHER" id="PTHR22958">
    <property type="entry name" value="GLYCEROPHOSPHORYL DIESTER PHOSPHODIESTERASE"/>
    <property type="match status" value="1"/>
</dbReference>
<keyword evidence="8" id="KW-1185">Reference proteome</keyword>
<evidence type="ECO:0000313" key="7">
    <source>
        <dbReference type="EMBL" id="PRW21072.1"/>
    </source>
</evidence>
<feature type="region of interest" description="Disordered" evidence="5">
    <location>
        <begin position="432"/>
        <end position="461"/>
    </location>
</feature>
<organism evidence="7 8">
    <name type="scientific">Chlorella sorokiniana</name>
    <name type="common">Freshwater green alga</name>
    <dbReference type="NCBI Taxonomy" id="3076"/>
    <lineage>
        <taxon>Eukaryota</taxon>
        <taxon>Viridiplantae</taxon>
        <taxon>Chlorophyta</taxon>
        <taxon>core chlorophytes</taxon>
        <taxon>Trebouxiophyceae</taxon>
        <taxon>Chlorellales</taxon>
        <taxon>Chlorellaceae</taxon>
        <taxon>Chlorella clade</taxon>
        <taxon>Chlorella</taxon>
    </lineage>
</organism>
<dbReference type="GO" id="GO:0046475">
    <property type="term" value="P:glycerophospholipid catabolic process"/>
    <property type="evidence" value="ECO:0007669"/>
    <property type="project" value="TreeGrafter"/>
</dbReference>
<comment type="catalytic activity">
    <reaction evidence="4">
        <text>a sn-glycero-3-phosphodiester + H2O = an alcohol + sn-glycerol 3-phosphate + H(+)</text>
        <dbReference type="Rhea" id="RHEA:12969"/>
        <dbReference type="ChEBI" id="CHEBI:15377"/>
        <dbReference type="ChEBI" id="CHEBI:15378"/>
        <dbReference type="ChEBI" id="CHEBI:30879"/>
        <dbReference type="ChEBI" id="CHEBI:57597"/>
        <dbReference type="ChEBI" id="CHEBI:83408"/>
        <dbReference type="EC" id="3.1.4.46"/>
    </reaction>
</comment>
<dbReference type="AlphaFoldDB" id="A0A2P6TEM0"/>
<dbReference type="Pfam" id="PF03009">
    <property type="entry name" value="GDPD"/>
    <property type="match status" value="2"/>
</dbReference>
<dbReference type="PROSITE" id="PS51704">
    <property type="entry name" value="GP_PDE"/>
    <property type="match status" value="1"/>
</dbReference>
<protein>
    <recommendedName>
        <fullName evidence="1">glycerophosphodiester phosphodiesterase</fullName>
        <ecNumber evidence="1">3.1.4.46</ecNumber>
    </recommendedName>
</protein>
<evidence type="ECO:0000256" key="1">
    <source>
        <dbReference type="ARBA" id="ARBA00012247"/>
    </source>
</evidence>
<name>A0A2P6TEM0_CHLSO</name>
<dbReference type="InterPro" id="IPR017946">
    <property type="entry name" value="PLC-like_Pdiesterase_TIM-brl"/>
</dbReference>
<reference evidence="7 8" key="1">
    <citation type="journal article" date="2018" name="Plant J.">
        <title>Genome sequences of Chlorella sorokiniana UTEX 1602 and Micractinium conductrix SAG 241.80: implications to maltose excretion by a green alga.</title>
        <authorList>
            <person name="Arriola M.B."/>
            <person name="Velmurugan N."/>
            <person name="Zhang Y."/>
            <person name="Plunkett M.H."/>
            <person name="Hondzo H."/>
            <person name="Barney B.M."/>
        </authorList>
    </citation>
    <scope>NUCLEOTIDE SEQUENCE [LARGE SCALE GENOMIC DNA]</scope>
    <source>
        <strain evidence="8">UTEX 1602</strain>
    </source>
</reference>
<evidence type="ECO:0000256" key="5">
    <source>
        <dbReference type="SAM" id="MobiDB-lite"/>
    </source>
</evidence>
<dbReference type="SUPFAM" id="SSF51695">
    <property type="entry name" value="PLC-like phosphodiesterases"/>
    <property type="match status" value="1"/>
</dbReference>
<proteinExistence type="predicted"/>
<feature type="domain" description="GP-PDE" evidence="6">
    <location>
        <begin position="299"/>
        <end position="676"/>
    </location>
</feature>